<feature type="transmembrane region" description="Helical" evidence="1">
    <location>
        <begin position="92"/>
        <end position="113"/>
    </location>
</feature>
<keyword evidence="3" id="KW-1185">Reference proteome</keyword>
<dbReference type="EMBL" id="BMHT01000008">
    <property type="protein sequence ID" value="GGF24788.1"/>
    <property type="molecule type" value="Genomic_DNA"/>
</dbReference>
<name>A0ABQ1UTC1_9BACT</name>
<proteinExistence type="predicted"/>
<sequence length="231" mass="26861">MYIALLANDIKHKTSNIMINELKYTQSTTFNLTLWWTVTFILIKLFECQLINSFSILLYGIMSLVGYWGLFILLILSAVYWSRKTGKVEKPFGPFVFSLIATSFMLLFPFTALTLQVDFRLKQDAREEVVRMIMNKQINYDLTKTSRVDIPDKYENLSVGSPNVVVEKVDGEVCILFYTFRGLTDNSSGFVYVPNENTMTKFKLRQYSNSIFYDPIEITNITDHWYFVANT</sequence>
<reference evidence="3" key="1">
    <citation type="journal article" date="2019" name="Int. J. Syst. Evol. Microbiol.">
        <title>The Global Catalogue of Microorganisms (GCM) 10K type strain sequencing project: providing services to taxonomists for standard genome sequencing and annotation.</title>
        <authorList>
            <consortium name="The Broad Institute Genomics Platform"/>
            <consortium name="The Broad Institute Genome Sequencing Center for Infectious Disease"/>
            <person name="Wu L."/>
            <person name="Ma J."/>
        </authorList>
    </citation>
    <scope>NUCLEOTIDE SEQUENCE [LARGE SCALE GENOMIC DNA]</scope>
    <source>
        <strain evidence="3">CGMCC 1.15197</strain>
    </source>
</reference>
<keyword evidence="1" id="KW-0472">Membrane</keyword>
<gene>
    <name evidence="2" type="ORF">GCM10011383_40440</name>
</gene>
<organism evidence="2 3">
    <name type="scientific">Hymenobacter cavernae</name>
    <dbReference type="NCBI Taxonomy" id="2044852"/>
    <lineage>
        <taxon>Bacteria</taxon>
        <taxon>Pseudomonadati</taxon>
        <taxon>Bacteroidota</taxon>
        <taxon>Cytophagia</taxon>
        <taxon>Cytophagales</taxon>
        <taxon>Hymenobacteraceae</taxon>
        <taxon>Hymenobacter</taxon>
    </lineage>
</organism>
<feature type="transmembrane region" description="Helical" evidence="1">
    <location>
        <begin position="28"/>
        <end position="46"/>
    </location>
</feature>
<evidence type="ECO:0000313" key="3">
    <source>
        <dbReference type="Proteomes" id="UP000632273"/>
    </source>
</evidence>
<accession>A0ABQ1UTC1</accession>
<feature type="transmembrane region" description="Helical" evidence="1">
    <location>
        <begin position="58"/>
        <end position="80"/>
    </location>
</feature>
<comment type="caution">
    <text evidence="2">The sequence shown here is derived from an EMBL/GenBank/DDBJ whole genome shotgun (WGS) entry which is preliminary data.</text>
</comment>
<protein>
    <submittedName>
        <fullName evidence="2">Uncharacterized protein</fullName>
    </submittedName>
</protein>
<keyword evidence="1" id="KW-1133">Transmembrane helix</keyword>
<dbReference type="Proteomes" id="UP000632273">
    <property type="component" value="Unassembled WGS sequence"/>
</dbReference>
<evidence type="ECO:0000256" key="1">
    <source>
        <dbReference type="SAM" id="Phobius"/>
    </source>
</evidence>
<keyword evidence="1" id="KW-0812">Transmembrane</keyword>
<evidence type="ECO:0000313" key="2">
    <source>
        <dbReference type="EMBL" id="GGF24788.1"/>
    </source>
</evidence>